<evidence type="ECO:0008006" key="4">
    <source>
        <dbReference type="Google" id="ProtNLM"/>
    </source>
</evidence>
<dbReference type="AlphaFoldDB" id="A0A1W1VNC6"/>
<evidence type="ECO:0000313" key="3">
    <source>
        <dbReference type="Proteomes" id="UP000192266"/>
    </source>
</evidence>
<evidence type="ECO:0000313" key="2">
    <source>
        <dbReference type="EMBL" id="SMB94826.1"/>
    </source>
</evidence>
<keyword evidence="3" id="KW-1185">Reference proteome</keyword>
<accession>A0A1W1VNC6</accession>
<proteinExistence type="predicted"/>
<evidence type="ECO:0000256" key="1">
    <source>
        <dbReference type="SAM" id="SignalP"/>
    </source>
</evidence>
<gene>
    <name evidence="2" type="ORF">SAMN00120144_2083</name>
</gene>
<feature type="signal peptide" evidence="1">
    <location>
        <begin position="1"/>
        <end position="21"/>
    </location>
</feature>
<keyword evidence="1" id="KW-0732">Signal</keyword>
<protein>
    <recommendedName>
        <fullName evidence="4">SH3b domain-containing protein</fullName>
    </recommendedName>
</protein>
<name>A0A1W1VNC6_9BACT</name>
<dbReference type="Proteomes" id="UP000192266">
    <property type="component" value="Unassembled WGS sequence"/>
</dbReference>
<dbReference type="STRING" id="645990.SAMN00120144_2083"/>
<feature type="chain" id="PRO_5012077011" description="SH3b domain-containing protein" evidence="1">
    <location>
        <begin position="22"/>
        <end position="99"/>
    </location>
</feature>
<dbReference type="OrthoDB" id="885565at2"/>
<dbReference type="PROSITE" id="PS51257">
    <property type="entry name" value="PROKAR_LIPOPROTEIN"/>
    <property type="match status" value="1"/>
</dbReference>
<dbReference type="EMBL" id="FWWW01000067">
    <property type="protein sequence ID" value="SMB94826.1"/>
    <property type="molecule type" value="Genomic_DNA"/>
</dbReference>
<sequence>MHRLYPCLLGLALFASCSAIRDDAFSSSRTNKKPVAHNTVVECILYDGMTKESTQLTNLSVNSEVQVLDTVDAYFVRARVTENGKVLNGYLYRTCFSQR</sequence>
<dbReference type="RefSeq" id="WP_143434893.1">
    <property type="nucleotide sequence ID" value="NZ_FWWW01000067.1"/>
</dbReference>
<organism evidence="2 3">
    <name type="scientific">Hymenobacter roseosalivarius DSM 11622</name>
    <dbReference type="NCBI Taxonomy" id="645990"/>
    <lineage>
        <taxon>Bacteria</taxon>
        <taxon>Pseudomonadati</taxon>
        <taxon>Bacteroidota</taxon>
        <taxon>Cytophagia</taxon>
        <taxon>Cytophagales</taxon>
        <taxon>Hymenobacteraceae</taxon>
        <taxon>Hymenobacter</taxon>
    </lineage>
</organism>
<reference evidence="2 3" key="1">
    <citation type="submission" date="2017-04" db="EMBL/GenBank/DDBJ databases">
        <authorList>
            <person name="Afonso C.L."/>
            <person name="Miller P.J."/>
            <person name="Scott M.A."/>
            <person name="Spackman E."/>
            <person name="Goraichik I."/>
            <person name="Dimitrov K.M."/>
            <person name="Suarez D.L."/>
            <person name="Swayne D.E."/>
        </authorList>
    </citation>
    <scope>NUCLEOTIDE SEQUENCE [LARGE SCALE GENOMIC DNA]</scope>
    <source>
        <strain evidence="2 3">DSM 11622</strain>
    </source>
</reference>